<keyword evidence="2" id="KW-1185">Reference proteome</keyword>
<proteinExistence type="predicted"/>
<name>A0ACB9Y464_PLABR</name>
<sequence>MCARIHYNIDLNVLKNKYNCKKVVNDDKLKKGMINKKNYIPIIFESIEKSIADEEKSPQKIKIIQVCLWGINPFTYGKFDKDIALINARLETLHEKKSFNVLINKNRCAVIVNGYFEWISSESSTKKVPYYIFNGKSQSKTPPTVKDEEVGDKVKKEEKEEKEDLAQNIKTEVKNDEEVRSNEDTIESIYNNSHKRKKVVKEESATKKIKTELSSEEHEETHSFIILAGLYSISNKDKSDCRNTIITTSSENTNLKDIHERCPLLLSENSLYLWLDTEKNYSDIIEKIKEEHIEVCNNLKYREVQNWKDYSNYQKEEKDDSILKYMKK</sequence>
<evidence type="ECO:0000313" key="2">
    <source>
        <dbReference type="Proteomes" id="UP001056978"/>
    </source>
</evidence>
<accession>A0ACB9Y464</accession>
<dbReference type="EMBL" id="CM043781">
    <property type="protein sequence ID" value="KAI4835554.1"/>
    <property type="molecule type" value="Genomic_DNA"/>
</dbReference>
<protein>
    <submittedName>
        <fullName evidence="1">SRAP domain-containing protein</fullName>
    </submittedName>
</protein>
<comment type="caution">
    <text evidence="1">The sequence shown here is derived from an EMBL/GenBank/DDBJ whole genome shotgun (WGS) entry which is preliminary data.</text>
</comment>
<organism evidence="1 2">
    <name type="scientific">Plasmodium brasilianum</name>
    <dbReference type="NCBI Taxonomy" id="5824"/>
    <lineage>
        <taxon>Eukaryota</taxon>
        <taxon>Sar</taxon>
        <taxon>Alveolata</taxon>
        <taxon>Apicomplexa</taxon>
        <taxon>Aconoidasida</taxon>
        <taxon>Haemosporida</taxon>
        <taxon>Plasmodiidae</taxon>
        <taxon>Plasmodium</taxon>
        <taxon>Plasmodium (Plasmodium)</taxon>
    </lineage>
</organism>
<dbReference type="Proteomes" id="UP001056978">
    <property type="component" value="Chromosome 13"/>
</dbReference>
<reference evidence="1" key="1">
    <citation type="submission" date="2022-06" db="EMBL/GenBank/DDBJ databases">
        <title>The First Complete Genome of the Simian Malaria Parasite Plasmodium brasilianum.</title>
        <authorList>
            <person name="Bajic M."/>
            <person name="Ravishankar S."/>
        </authorList>
    </citation>
    <scope>NUCLEOTIDE SEQUENCE</scope>
    <source>
        <strain evidence="1">Bolivian I</strain>
    </source>
</reference>
<evidence type="ECO:0000313" key="1">
    <source>
        <dbReference type="EMBL" id="KAI4835554.1"/>
    </source>
</evidence>
<gene>
    <name evidence="1" type="ORF">MKS88_004765</name>
</gene>